<dbReference type="KEGG" id="cpho:CPHO_01935"/>
<accession>A0A1L7D155</accession>
<evidence type="ECO:0000313" key="2">
    <source>
        <dbReference type="Proteomes" id="UP000185491"/>
    </source>
</evidence>
<keyword evidence="2" id="KW-1185">Reference proteome</keyword>
<sequence>MSAAFYNDPLTFENATGAPVSIPRFIPKEVVAKILRISELHVRLLVRDSRLKPEEIEGKKVFSTLDVLALREPAVKAQQEFAEDVASLEKLYHQATQSLVS</sequence>
<organism evidence="1 2">
    <name type="scientific">Corynebacterium phocae</name>
    <dbReference type="NCBI Taxonomy" id="161895"/>
    <lineage>
        <taxon>Bacteria</taxon>
        <taxon>Bacillati</taxon>
        <taxon>Actinomycetota</taxon>
        <taxon>Actinomycetes</taxon>
        <taxon>Mycobacteriales</taxon>
        <taxon>Corynebacteriaceae</taxon>
        <taxon>Corynebacterium</taxon>
    </lineage>
</organism>
<reference evidence="1 2" key="1">
    <citation type="submission" date="2014-08" db="EMBL/GenBank/DDBJ databases">
        <title>Complete genome sequence of Corynebacterium phocae M408/89/1(T)(=DSM 44612(T)), isolated from the common seal (Phoca vitulina).</title>
        <authorList>
            <person name="Ruckert C."/>
            <person name="Albersmeier A."/>
            <person name="Winkler A."/>
            <person name="Kalinowski J."/>
        </authorList>
    </citation>
    <scope>NUCLEOTIDE SEQUENCE [LARGE SCALE GENOMIC DNA]</scope>
    <source>
        <strain evidence="1 2">M408/89/1</strain>
    </source>
</reference>
<dbReference type="RefSeq" id="WP_075732735.1">
    <property type="nucleotide sequence ID" value="NZ_CP009249.1"/>
</dbReference>
<dbReference type="Proteomes" id="UP000185491">
    <property type="component" value="Chromosome"/>
</dbReference>
<protein>
    <submittedName>
        <fullName evidence="1">Uncharacterized protein</fullName>
    </submittedName>
</protein>
<evidence type="ECO:0000313" key="1">
    <source>
        <dbReference type="EMBL" id="APT91869.1"/>
    </source>
</evidence>
<name>A0A1L7D155_9CORY</name>
<proteinExistence type="predicted"/>
<dbReference type="EMBL" id="CP009249">
    <property type="protein sequence ID" value="APT91869.1"/>
    <property type="molecule type" value="Genomic_DNA"/>
</dbReference>
<dbReference type="AlphaFoldDB" id="A0A1L7D155"/>
<gene>
    <name evidence="1" type="ORF">CPHO_01935</name>
</gene>